<protein>
    <recommendedName>
        <fullName evidence="2">F-box and FNIP repeat-containing protein</fullName>
    </recommendedName>
</protein>
<proteinExistence type="predicted"/>
<evidence type="ECO:0000313" key="1">
    <source>
        <dbReference type="EMBL" id="QHT00190.1"/>
    </source>
</evidence>
<dbReference type="Pfam" id="PF05725">
    <property type="entry name" value="FNIP"/>
    <property type="match status" value="2"/>
</dbReference>
<dbReference type="PANTHER" id="PTHR32134:SF92">
    <property type="entry name" value="FNIP REPEAT-CONTAINING PROTEIN"/>
    <property type="match status" value="1"/>
</dbReference>
<dbReference type="PANTHER" id="PTHR32134">
    <property type="entry name" value="FNIP REPEAT-CONTAINING PROTEIN"/>
    <property type="match status" value="1"/>
</dbReference>
<accession>A0A6C0C8R0</accession>
<name>A0A6C0C8R0_9ZZZZ</name>
<dbReference type="AlphaFoldDB" id="A0A6C0C8R0"/>
<organism evidence="1">
    <name type="scientific">viral metagenome</name>
    <dbReference type="NCBI Taxonomy" id="1070528"/>
    <lineage>
        <taxon>unclassified sequences</taxon>
        <taxon>metagenomes</taxon>
        <taxon>organismal metagenomes</taxon>
    </lineage>
</organism>
<dbReference type="InterPro" id="IPR008615">
    <property type="entry name" value="FNIP"/>
</dbReference>
<evidence type="ECO:0008006" key="2">
    <source>
        <dbReference type="Google" id="ProtNLM"/>
    </source>
</evidence>
<dbReference type="EMBL" id="MN739353">
    <property type="protein sequence ID" value="QHT00190.1"/>
    <property type="molecule type" value="Genomic_DNA"/>
</dbReference>
<sequence>MFYFDIFSQICKYLNNKDKIGLSAISHATDCFKYRLIYTNRIFEPRIRGLPFYDNFECVNINCTCAKIPKNTKKMHMACFRECDRNPELLSLNNLTHLVLYKTSTLSSRRCAGQENICYVYQNILIPKSVTHLKIGGHFDQPINIPNSVTHLIFGGHFNQSIEKVLPNFITHLTFGEYFNRSIKNIIPNSVTHLTFGYSFNASIKNCIPDSVTHLTLRYGFDNFGTRLPASITCLKLENYSNIKHKTLFVKDLDNFTEDYHHILKKYIPGSMNEIIIVSKE</sequence>
<dbReference type="InterPro" id="IPR051251">
    <property type="entry name" value="STK_FNIP-Repeat"/>
</dbReference>
<reference evidence="1" key="1">
    <citation type="journal article" date="2020" name="Nature">
        <title>Giant virus diversity and host interactions through global metagenomics.</title>
        <authorList>
            <person name="Schulz F."/>
            <person name="Roux S."/>
            <person name="Paez-Espino D."/>
            <person name="Jungbluth S."/>
            <person name="Walsh D.A."/>
            <person name="Denef V.J."/>
            <person name="McMahon K.D."/>
            <person name="Konstantinidis K.T."/>
            <person name="Eloe-Fadrosh E.A."/>
            <person name="Kyrpides N.C."/>
            <person name="Woyke T."/>
        </authorList>
    </citation>
    <scope>NUCLEOTIDE SEQUENCE</scope>
    <source>
        <strain evidence="1">GVMAG-M-3300020192-26</strain>
    </source>
</reference>